<reference evidence="2" key="1">
    <citation type="submission" date="2020-11" db="EMBL/GenBank/DDBJ databases">
        <authorList>
            <person name="Tran Van P."/>
        </authorList>
    </citation>
    <scope>NUCLEOTIDE SEQUENCE</scope>
</reference>
<gene>
    <name evidence="2" type="ORF">CTOB1V02_LOCUS9088</name>
</gene>
<feature type="compositionally biased region" description="Low complexity" evidence="1">
    <location>
        <begin position="37"/>
        <end position="56"/>
    </location>
</feature>
<organism evidence="2">
    <name type="scientific">Cyprideis torosa</name>
    <dbReference type="NCBI Taxonomy" id="163714"/>
    <lineage>
        <taxon>Eukaryota</taxon>
        <taxon>Metazoa</taxon>
        <taxon>Ecdysozoa</taxon>
        <taxon>Arthropoda</taxon>
        <taxon>Crustacea</taxon>
        <taxon>Oligostraca</taxon>
        <taxon>Ostracoda</taxon>
        <taxon>Podocopa</taxon>
        <taxon>Podocopida</taxon>
        <taxon>Cytherocopina</taxon>
        <taxon>Cytheroidea</taxon>
        <taxon>Cytherideidae</taxon>
        <taxon>Cyprideis</taxon>
    </lineage>
</organism>
<accession>A0A7R8WLJ2</accession>
<feature type="compositionally biased region" description="Basic and acidic residues" evidence="1">
    <location>
        <begin position="62"/>
        <end position="76"/>
    </location>
</feature>
<feature type="compositionally biased region" description="Low complexity" evidence="1">
    <location>
        <begin position="266"/>
        <end position="287"/>
    </location>
</feature>
<sequence>MADIDEKRRKNTHRTVLTLSSLEDCCGLQIQHREVANQEAANQEAASQEVANQEVANQEVANPEKAKNSEAGRKPISDVNMFSSVPSDPAPKKPKQPFLRRGAGLNRFNMKLVKKQSPGKAIIATIPSKGRNPSRPRISSSRTSRTSDSSVRTSASSRSLSPTISKRPASVRFEEEESSEDDDEDDDDHLVVDAERDVILENARQMKTARSEEAAIQAYLPPLKNGDPESEPLSIQEQLELQSTSDSVAQACNAQVRMSREKAEEVANQEAANQEAASQEVANQEVANQEVANPVTYPGA</sequence>
<feature type="region of interest" description="Disordered" evidence="1">
    <location>
        <begin position="37"/>
        <end position="196"/>
    </location>
</feature>
<evidence type="ECO:0000313" key="2">
    <source>
        <dbReference type="EMBL" id="CAD7231236.1"/>
    </source>
</evidence>
<feature type="compositionally biased region" description="Low complexity" evidence="1">
    <location>
        <begin position="135"/>
        <end position="165"/>
    </location>
</feature>
<proteinExistence type="predicted"/>
<protein>
    <submittedName>
        <fullName evidence="2">Uncharacterized protein</fullName>
    </submittedName>
</protein>
<feature type="region of interest" description="Disordered" evidence="1">
    <location>
        <begin position="260"/>
        <end position="300"/>
    </location>
</feature>
<dbReference type="AlphaFoldDB" id="A0A7R8WLJ2"/>
<evidence type="ECO:0000256" key="1">
    <source>
        <dbReference type="SAM" id="MobiDB-lite"/>
    </source>
</evidence>
<dbReference type="EMBL" id="OB663309">
    <property type="protein sequence ID" value="CAD7231236.1"/>
    <property type="molecule type" value="Genomic_DNA"/>
</dbReference>
<feature type="compositionally biased region" description="Acidic residues" evidence="1">
    <location>
        <begin position="174"/>
        <end position="188"/>
    </location>
</feature>
<name>A0A7R8WLJ2_9CRUS</name>